<dbReference type="GO" id="GO:0071598">
    <property type="term" value="C:neuronal ribonucleoprotein granule"/>
    <property type="evidence" value="ECO:0007669"/>
    <property type="project" value="TreeGrafter"/>
</dbReference>
<dbReference type="InterPro" id="IPR012677">
    <property type="entry name" value="Nucleotide-bd_a/b_plait_sf"/>
</dbReference>
<dbReference type="GO" id="GO:0045948">
    <property type="term" value="P:positive regulation of translational initiation"/>
    <property type="evidence" value="ECO:0007669"/>
    <property type="project" value="TreeGrafter"/>
</dbReference>
<dbReference type="Gene3D" id="3.30.70.330">
    <property type="match status" value="1"/>
</dbReference>
<dbReference type="GO" id="GO:0005524">
    <property type="term" value="F:ATP binding"/>
    <property type="evidence" value="ECO:0007669"/>
    <property type="project" value="InterPro"/>
</dbReference>
<organism evidence="2">
    <name type="scientific">Hemiscolopendra marginata</name>
    <dbReference type="NCBI Taxonomy" id="943146"/>
    <lineage>
        <taxon>Eukaryota</taxon>
        <taxon>Metazoa</taxon>
        <taxon>Ecdysozoa</taxon>
        <taxon>Arthropoda</taxon>
        <taxon>Myriapoda</taxon>
        <taxon>Chilopoda</taxon>
        <taxon>Pleurostigmophora</taxon>
        <taxon>Scolopendromorpha</taxon>
        <taxon>Scolopendridae</taxon>
        <taxon>Hemiscolopendra</taxon>
    </lineage>
</organism>
<dbReference type="Pfam" id="PF00069">
    <property type="entry name" value="Pkinase"/>
    <property type="match status" value="2"/>
</dbReference>
<keyword evidence="2" id="KW-0808">Transferase</keyword>
<proteinExistence type="predicted"/>
<feature type="domain" description="Protein kinase" evidence="1">
    <location>
        <begin position="24"/>
        <end position="356"/>
    </location>
</feature>
<dbReference type="PROSITE" id="PS50011">
    <property type="entry name" value="PROTEIN_KINASE_DOM"/>
    <property type="match status" value="1"/>
</dbReference>
<dbReference type="SUPFAM" id="SSF54928">
    <property type="entry name" value="RNA-binding domain, RBD"/>
    <property type="match status" value="1"/>
</dbReference>
<accession>A0A646QCF9</accession>
<dbReference type="GO" id="GO:0046825">
    <property type="term" value="P:regulation of protein export from nucleus"/>
    <property type="evidence" value="ECO:0007669"/>
    <property type="project" value="TreeGrafter"/>
</dbReference>
<dbReference type="SUPFAM" id="SSF56112">
    <property type="entry name" value="Protein kinase-like (PK-like)"/>
    <property type="match status" value="1"/>
</dbReference>
<dbReference type="InterPro" id="IPR034372">
    <property type="entry name" value="UHMK1"/>
</dbReference>
<dbReference type="GO" id="GO:0043021">
    <property type="term" value="F:ribonucleoprotein complex binding"/>
    <property type="evidence" value="ECO:0007669"/>
    <property type="project" value="TreeGrafter"/>
</dbReference>
<dbReference type="Gene3D" id="1.10.510.10">
    <property type="entry name" value="Transferase(Phosphotransferase) domain 1"/>
    <property type="match status" value="2"/>
</dbReference>
<dbReference type="GO" id="GO:0005634">
    <property type="term" value="C:nucleus"/>
    <property type="evidence" value="ECO:0007669"/>
    <property type="project" value="TreeGrafter"/>
</dbReference>
<dbReference type="PANTHER" id="PTHR46962">
    <property type="entry name" value="SERINE/THREONINE-PROTEIN KINASE KIST"/>
    <property type="match status" value="1"/>
</dbReference>
<sequence length="466" mass="53632">MSLESERPKLENGQKIFDPTGNVYEIIKKLGEGRCAVVYEALDVTNKRHIALKVYNSGLRYEGAFQREITVLETLQSLNKKVCAVKLYGTFQTIHHHYVILELLECNLRQILFKNNKQGFSLWGVQKFAKDIFSGLAVLHSQRMVHADLKPANIHWCPQHGCYKLLDFGLSFHLTEEDIHQVQSMGYQAPEVYVWNRFKQQKLCNGCEDIGSCFQETSDHIKGKSFRKSSLKKGKTKSTDNNQEESKVTYLKPGLAIDVWSVGCLLMEITTGRKFFKDNDFYHKVKKMVHHELTPFESNIHNMIDDQLAEVWDHYQRDGLEVAACFELLKDLIHKCFDMNPSQRLSSEAALHHPFLQLQLEPLLTDCLILTSKVLLLMNIADPTNGETTHQDKDVSELLEECNRRGPVLQTFLSLNGSLAGSVLINYKYFQDCQRAVHKLRNYVINGRNVIAAFYPLEMFEKLNRV</sequence>
<dbReference type="GO" id="GO:0004674">
    <property type="term" value="F:protein serine/threonine kinase activity"/>
    <property type="evidence" value="ECO:0007669"/>
    <property type="project" value="InterPro"/>
</dbReference>
<reference evidence="2" key="1">
    <citation type="submission" date="2018-11" db="EMBL/GenBank/DDBJ databases">
        <title>Venom-gland transcriptomics and venom proteomics of the Florida green centipede (Hemiscolopendra marginata) reveal sex-based variation in a centipede venom.</title>
        <authorList>
            <person name="Nystrom G.S."/>
            <person name="Ward M.J."/>
            <person name="Ellsworth S.A."/>
            <person name="Rokyta D.R."/>
        </authorList>
    </citation>
    <scope>NUCLEOTIDE SEQUENCE</scope>
    <source>
        <tissue evidence="2">Venom gland</tissue>
    </source>
</reference>
<dbReference type="AlphaFoldDB" id="A0A646QCF9"/>
<protein>
    <submittedName>
        <fullName evidence="2">Serine/threonine-protein kinase Kist</fullName>
    </submittedName>
</protein>
<dbReference type="InterPro" id="IPR035979">
    <property type="entry name" value="RBD_domain_sf"/>
</dbReference>
<dbReference type="InterPro" id="IPR000719">
    <property type="entry name" value="Prot_kinase_dom"/>
</dbReference>
<dbReference type="SMART" id="SM00220">
    <property type="entry name" value="S_TKc"/>
    <property type="match status" value="1"/>
</dbReference>
<evidence type="ECO:0000313" key="2">
    <source>
        <dbReference type="EMBL" id="MUP40197.1"/>
    </source>
</evidence>
<dbReference type="InterPro" id="IPR011009">
    <property type="entry name" value="Kinase-like_dom_sf"/>
</dbReference>
<dbReference type="EMBL" id="GHBY01000020">
    <property type="protein sequence ID" value="MUP40197.1"/>
    <property type="molecule type" value="Transcribed_RNA"/>
</dbReference>
<evidence type="ECO:0000259" key="1">
    <source>
        <dbReference type="PROSITE" id="PS50011"/>
    </source>
</evidence>
<dbReference type="GO" id="GO:0003676">
    <property type="term" value="F:nucleic acid binding"/>
    <property type="evidence" value="ECO:0007669"/>
    <property type="project" value="InterPro"/>
</dbReference>
<keyword evidence="2" id="KW-0418">Kinase</keyword>
<dbReference type="PANTHER" id="PTHR46962:SF1">
    <property type="entry name" value="SERINE_THREONINE-PROTEIN KINASE KIST"/>
    <property type="match status" value="1"/>
</dbReference>
<name>A0A646QCF9_9MYRI</name>